<protein>
    <submittedName>
        <fullName evidence="2">Uncharacterized protein</fullName>
    </submittedName>
</protein>
<feature type="region of interest" description="Disordered" evidence="1">
    <location>
        <begin position="64"/>
        <end position="107"/>
    </location>
</feature>
<evidence type="ECO:0000313" key="2">
    <source>
        <dbReference type="EnsemblPlants" id="ORUFI12G14690.1"/>
    </source>
</evidence>
<organism evidence="2 3">
    <name type="scientific">Oryza rufipogon</name>
    <name type="common">Brownbeard rice</name>
    <name type="synonym">Asian wild rice</name>
    <dbReference type="NCBI Taxonomy" id="4529"/>
    <lineage>
        <taxon>Eukaryota</taxon>
        <taxon>Viridiplantae</taxon>
        <taxon>Streptophyta</taxon>
        <taxon>Embryophyta</taxon>
        <taxon>Tracheophyta</taxon>
        <taxon>Spermatophyta</taxon>
        <taxon>Magnoliopsida</taxon>
        <taxon>Liliopsida</taxon>
        <taxon>Poales</taxon>
        <taxon>Poaceae</taxon>
        <taxon>BOP clade</taxon>
        <taxon>Oryzoideae</taxon>
        <taxon>Oryzeae</taxon>
        <taxon>Oryzinae</taxon>
        <taxon>Oryza</taxon>
    </lineage>
</organism>
<dbReference type="Proteomes" id="UP000008022">
    <property type="component" value="Unassembled WGS sequence"/>
</dbReference>
<evidence type="ECO:0000256" key="1">
    <source>
        <dbReference type="SAM" id="MobiDB-lite"/>
    </source>
</evidence>
<dbReference type="STRING" id="4529.A0A0E0RHS8"/>
<dbReference type="Gramene" id="ORUFI12G14690.1">
    <property type="protein sequence ID" value="ORUFI12G14690.1"/>
    <property type="gene ID" value="ORUFI12G14690"/>
</dbReference>
<evidence type="ECO:0000313" key="3">
    <source>
        <dbReference type="Proteomes" id="UP000008022"/>
    </source>
</evidence>
<feature type="compositionally biased region" description="Polar residues" evidence="1">
    <location>
        <begin position="98"/>
        <end position="107"/>
    </location>
</feature>
<dbReference type="HOGENOM" id="CLU_151540_0_0_1"/>
<keyword evidence="3" id="KW-1185">Reference proteome</keyword>
<accession>A0A0E0RHS8</accession>
<reference evidence="2" key="2">
    <citation type="submission" date="2015-06" db="UniProtKB">
        <authorList>
            <consortium name="EnsemblPlants"/>
        </authorList>
    </citation>
    <scope>IDENTIFICATION</scope>
</reference>
<reference evidence="3" key="1">
    <citation type="submission" date="2013-06" db="EMBL/GenBank/DDBJ databases">
        <authorList>
            <person name="Zhao Q."/>
        </authorList>
    </citation>
    <scope>NUCLEOTIDE SEQUENCE</scope>
    <source>
        <strain evidence="3">cv. W1943</strain>
    </source>
</reference>
<name>A0A0E0RHS8_ORYRU</name>
<dbReference type="AlphaFoldDB" id="A0A0E0RHS8"/>
<sequence>MRRPSEPAQVLPSSFSLHLRRRRRLRRGRTDAAPVVAAARDLQWRQPSSLVSLLSVPCVVVLRPPPSSASSSSGPLHSAHPLHSSLLPKSTAPLRGRQLNSSPDLTV</sequence>
<dbReference type="EnsemblPlants" id="ORUFI12G14690.1">
    <property type="protein sequence ID" value="ORUFI12G14690.1"/>
    <property type="gene ID" value="ORUFI12G14690"/>
</dbReference>
<feature type="compositionally biased region" description="Low complexity" evidence="1">
    <location>
        <begin position="64"/>
        <end position="88"/>
    </location>
</feature>
<proteinExistence type="predicted"/>